<comment type="caution">
    <text evidence="2">The sequence shown here is derived from an EMBL/GenBank/DDBJ whole genome shotgun (WGS) entry which is preliminary data.</text>
</comment>
<evidence type="ECO:0000256" key="1">
    <source>
        <dbReference type="SAM" id="MobiDB-lite"/>
    </source>
</evidence>
<feature type="region of interest" description="Disordered" evidence="1">
    <location>
        <begin position="89"/>
        <end position="126"/>
    </location>
</feature>
<dbReference type="AlphaFoldDB" id="A0A922D2D2"/>
<evidence type="ECO:0000313" key="3">
    <source>
        <dbReference type="Proteomes" id="UP000791440"/>
    </source>
</evidence>
<organism evidence="2 3">
    <name type="scientific">Manduca sexta</name>
    <name type="common">Tobacco hawkmoth</name>
    <name type="synonym">Tobacco hornworm</name>
    <dbReference type="NCBI Taxonomy" id="7130"/>
    <lineage>
        <taxon>Eukaryota</taxon>
        <taxon>Metazoa</taxon>
        <taxon>Ecdysozoa</taxon>
        <taxon>Arthropoda</taxon>
        <taxon>Hexapoda</taxon>
        <taxon>Insecta</taxon>
        <taxon>Pterygota</taxon>
        <taxon>Neoptera</taxon>
        <taxon>Endopterygota</taxon>
        <taxon>Lepidoptera</taxon>
        <taxon>Glossata</taxon>
        <taxon>Ditrysia</taxon>
        <taxon>Bombycoidea</taxon>
        <taxon>Sphingidae</taxon>
        <taxon>Sphinginae</taxon>
        <taxon>Sphingini</taxon>
        <taxon>Manduca</taxon>
    </lineage>
</organism>
<reference evidence="2" key="1">
    <citation type="journal article" date="2016" name="Insect Biochem. Mol. Biol.">
        <title>Multifaceted biological insights from a draft genome sequence of the tobacco hornworm moth, Manduca sexta.</title>
        <authorList>
            <person name="Kanost M.R."/>
            <person name="Arrese E.L."/>
            <person name="Cao X."/>
            <person name="Chen Y.R."/>
            <person name="Chellapilla S."/>
            <person name="Goldsmith M.R."/>
            <person name="Grosse-Wilde E."/>
            <person name="Heckel D.G."/>
            <person name="Herndon N."/>
            <person name="Jiang H."/>
            <person name="Papanicolaou A."/>
            <person name="Qu J."/>
            <person name="Soulages J.L."/>
            <person name="Vogel H."/>
            <person name="Walters J."/>
            <person name="Waterhouse R.M."/>
            <person name="Ahn S.J."/>
            <person name="Almeida F.C."/>
            <person name="An C."/>
            <person name="Aqrawi P."/>
            <person name="Bretschneider A."/>
            <person name="Bryant W.B."/>
            <person name="Bucks S."/>
            <person name="Chao H."/>
            <person name="Chevignon G."/>
            <person name="Christen J.M."/>
            <person name="Clarke D.F."/>
            <person name="Dittmer N.T."/>
            <person name="Ferguson L.C.F."/>
            <person name="Garavelou S."/>
            <person name="Gordon K.H.J."/>
            <person name="Gunaratna R.T."/>
            <person name="Han Y."/>
            <person name="Hauser F."/>
            <person name="He Y."/>
            <person name="Heidel-Fischer H."/>
            <person name="Hirsh A."/>
            <person name="Hu Y."/>
            <person name="Jiang H."/>
            <person name="Kalra D."/>
            <person name="Klinner C."/>
            <person name="Konig C."/>
            <person name="Kovar C."/>
            <person name="Kroll A.R."/>
            <person name="Kuwar S.S."/>
            <person name="Lee S.L."/>
            <person name="Lehman R."/>
            <person name="Li K."/>
            <person name="Li Z."/>
            <person name="Liang H."/>
            <person name="Lovelace S."/>
            <person name="Lu Z."/>
            <person name="Mansfield J.H."/>
            <person name="McCulloch K.J."/>
            <person name="Mathew T."/>
            <person name="Morton B."/>
            <person name="Muzny D.M."/>
            <person name="Neunemann D."/>
            <person name="Ongeri F."/>
            <person name="Pauchet Y."/>
            <person name="Pu L.L."/>
            <person name="Pyrousis I."/>
            <person name="Rao X.J."/>
            <person name="Redding A."/>
            <person name="Roesel C."/>
            <person name="Sanchez-Gracia A."/>
            <person name="Schaack S."/>
            <person name="Shukla A."/>
            <person name="Tetreau G."/>
            <person name="Wang Y."/>
            <person name="Xiong G.H."/>
            <person name="Traut W."/>
            <person name="Walsh T.K."/>
            <person name="Worley K.C."/>
            <person name="Wu D."/>
            <person name="Wu W."/>
            <person name="Wu Y.Q."/>
            <person name="Zhang X."/>
            <person name="Zou Z."/>
            <person name="Zucker H."/>
            <person name="Briscoe A.D."/>
            <person name="Burmester T."/>
            <person name="Clem R.J."/>
            <person name="Feyereisen R."/>
            <person name="Grimmelikhuijzen C.J.P."/>
            <person name="Hamodrakas S.J."/>
            <person name="Hansson B.S."/>
            <person name="Huguet E."/>
            <person name="Jermiin L.S."/>
            <person name="Lan Q."/>
            <person name="Lehman H.K."/>
            <person name="Lorenzen M."/>
            <person name="Merzendorfer H."/>
            <person name="Michalopoulos I."/>
            <person name="Morton D.B."/>
            <person name="Muthukrishnan S."/>
            <person name="Oakeshott J.G."/>
            <person name="Palmer W."/>
            <person name="Park Y."/>
            <person name="Passarelli A.L."/>
            <person name="Rozas J."/>
            <person name="Schwartz L.M."/>
            <person name="Smith W."/>
            <person name="Southgate A."/>
            <person name="Vilcinskas A."/>
            <person name="Vogt R."/>
            <person name="Wang P."/>
            <person name="Werren J."/>
            <person name="Yu X.Q."/>
            <person name="Zhou J.J."/>
            <person name="Brown S.J."/>
            <person name="Scherer S.E."/>
            <person name="Richards S."/>
            <person name="Blissard G.W."/>
        </authorList>
    </citation>
    <scope>NUCLEOTIDE SEQUENCE</scope>
</reference>
<proteinExistence type="predicted"/>
<reference evidence="2" key="2">
    <citation type="submission" date="2020-12" db="EMBL/GenBank/DDBJ databases">
        <authorList>
            <person name="Kanost M."/>
        </authorList>
    </citation>
    <scope>NUCLEOTIDE SEQUENCE</scope>
</reference>
<sequence>NQCASEPEKPASCSIMEQLSCGVQVADLKLPPGITLTRVQPTEKKEPPSIKSVPLWKCNQLPATPTPVARPPPVINADPAMMMFSTAQPEQPKTILIPEPPPQPAKSKKSKKKAKKAASEPPVETK</sequence>
<evidence type="ECO:0000313" key="2">
    <source>
        <dbReference type="EMBL" id="KAG6465846.1"/>
    </source>
</evidence>
<protein>
    <submittedName>
        <fullName evidence="2">Uncharacterized protein</fullName>
    </submittedName>
</protein>
<keyword evidence="3" id="KW-1185">Reference proteome</keyword>
<dbReference type="Proteomes" id="UP000791440">
    <property type="component" value="Unassembled WGS sequence"/>
</dbReference>
<feature type="non-terminal residue" evidence="2">
    <location>
        <position position="126"/>
    </location>
</feature>
<accession>A0A922D2D2</accession>
<dbReference type="EMBL" id="JH669881">
    <property type="protein sequence ID" value="KAG6465846.1"/>
    <property type="molecule type" value="Genomic_DNA"/>
</dbReference>
<name>A0A922D2D2_MANSE</name>
<feature type="compositionally biased region" description="Basic residues" evidence="1">
    <location>
        <begin position="106"/>
        <end position="116"/>
    </location>
</feature>
<feature type="non-terminal residue" evidence="2">
    <location>
        <position position="1"/>
    </location>
</feature>
<gene>
    <name evidence="2" type="ORF">O3G_MSEX015434</name>
</gene>